<organism evidence="1 2">
    <name type="scientific">Tanacetum coccineum</name>
    <dbReference type="NCBI Taxonomy" id="301880"/>
    <lineage>
        <taxon>Eukaryota</taxon>
        <taxon>Viridiplantae</taxon>
        <taxon>Streptophyta</taxon>
        <taxon>Embryophyta</taxon>
        <taxon>Tracheophyta</taxon>
        <taxon>Spermatophyta</taxon>
        <taxon>Magnoliopsida</taxon>
        <taxon>eudicotyledons</taxon>
        <taxon>Gunneridae</taxon>
        <taxon>Pentapetalae</taxon>
        <taxon>asterids</taxon>
        <taxon>campanulids</taxon>
        <taxon>Asterales</taxon>
        <taxon>Asteraceae</taxon>
        <taxon>Asteroideae</taxon>
        <taxon>Anthemideae</taxon>
        <taxon>Anthemidinae</taxon>
        <taxon>Tanacetum</taxon>
    </lineage>
</organism>
<name>A0ABQ5CUD4_9ASTR</name>
<keyword evidence="2" id="KW-1185">Reference proteome</keyword>
<sequence>MAPNRSKSFYAIKECSTCGSWYTKECCSIGNLKDQIIVPVPDSSLHCAVCGTPVDGPYCHGCTRIRMKFEKDLFTYCVDNGVFQNFQDTSESSNDNTNVVNAPREPSVVDPPQIDHNCCYKLSRSKYGMLMLQTDLIGAMQNFLKKYDHIPHNEKSIKLLLAEEKFLKIKQKDQEEKSIAELLAEERFQKANQVLNESQSSREMRIQDLEIQKQQCLEEIKEWMNDLGMREYRKEEIDIDYRRKCEDKIYELKDKFNGLSIEIRKIIQEAKELRESEARARIQKIIIDDDDDDLGFYAVHPNTIHTPVSQNVEPKDSLIMGDGHINTTPETEAISVETLVSNPSESDDFSLGECNLFDIDDSYYEKSTSRLAHLAPISPEIVEVCVDDDDTDDDDDHDDDVYDCADIEEDGGEIDFDISKIVDISLREKLVESYLLIEKINAFSLSPPIPISPIFCPSSTIPVVDLDLPLEEADVPSFSDDSILRGIESDRDSGEDTTSIDALPLDDSMILPKYESFTFDDEPVMAEVNVFDEINTSELSYPGIGENVVLDEEEDTFTFTTRSFLPFVTYPEVLPTSYSTGSEDKVFNPGIFDNVLTRKSSLTLDVFDPLHPPLMDFHVTKAFFGFTFSLLKLFSKKFFEPGIKNATVYLSPLVWGGFHLLEFLHPYYYPP</sequence>
<reference evidence="1" key="1">
    <citation type="journal article" date="2022" name="Int. J. Mol. Sci.">
        <title>Draft Genome of Tanacetum Coccineum: Genomic Comparison of Closely Related Tanacetum-Family Plants.</title>
        <authorList>
            <person name="Yamashiro T."/>
            <person name="Shiraishi A."/>
            <person name="Nakayama K."/>
            <person name="Satake H."/>
        </authorList>
    </citation>
    <scope>NUCLEOTIDE SEQUENCE</scope>
</reference>
<accession>A0ABQ5CUD4</accession>
<evidence type="ECO:0000313" key="2">
    <source>
        <dbReference type="Proteomes" id="UP001151760"/>
    </source>
</evidence>
<dbReference type="Proteomes" id="UP001151760">
    <property type="component" value="Unassembled WGS sequence"/>
</dbReference>
<dbReference type="EMBL" id="BQNB010014578">
    <property type="protein sequence ID" value="GJT29883.1"/>
    <property type="molecule type" value="Genomic_DNA"/>
</dbReference>
<evidence type="ECO:0000313" key="1">
    <source>
        <dbReference type="EMBL" id="GJT29883.1"/>
    </source>
</evidence>
<protein>
    <submittedName>
        <fullName evidence="1">Uncharacterized protein</fullName>
    </submittedName>
</protein>
<reference evidence="1" key="2">
    <citation type="submission" date="2022-01" db="EMBL/GenBank/DDBJ databases">
        <authorList>
            <person name="Yamashiro T."/>
            <person name="Shiraishi A."/>
            <person name="Satake H."/>
            <person name="Nakayama K."/>
        </authorList>
    </citation>
    <scope>NUCLEOTIDE SEQUENCE</scope>
</reference>
<comment type="caution">
    <text evidence="1">The sequence shown here is derived from an EMBL/GenBank/DDBJ whole genome shotgun (WGS) entry which is preliminary data.</text>
</comment>
<proteinExistence type="predicted"/>
<gene>
    <name evidence="1" type="ORF">Tco_0910158</name>
</gene>